<keyword evidence="3" id="KW-1185">Reference proteome</keyword>
<dbReference type="Proteomes" id="UP000437065">
    <property type="component" value="Unassembled WGS sequence"/>
</dbReference>
<gene>
    <name evidence="2" type="ORF">GRX01_04420</name>
</gene>
<name>A0A6B0SV98_9EURY</name>
<dbReference type="EMBL" id="WUUS01000002">
    <property type="protein sequence ID" value="MXR40591.1"/>
    <property type="molecule type" value="Genomic_DNA"/>
</dbReference>
<protein>
    <submittedName>
        <fullName evidence="2">Uncharacterized protein</fullName>
    </submittedName>
</protein>
<feature type="region of interest" description="Disordered" evidence="1">
    <location>
        <begin position="1"/>
        <end position="25"/>
    </location>
</feature>
<comment type="caution">
    <text evidence="2">The sequence shown here is derived from an EMBL/GenBank/DDBJ whole genome shotgun (WGS) entry which is preliminary data.</text>
</comment>
<evidence type="ECO:0000313" key="3">
    <source>
        <dbReference type="Proteomes" id="UP000437065"/>
    </source>
</evidence>
<dbReference type="RefSeq" id="WP_159663804.1">
    <property type="nucleotide sequence ID" value="NZ_WUUS01000002.1"/>
</dbReference>
<evidence type="ECO:0000313" key="2">
    <source>
        <dbReference type="EMBL" id="MXR40591.1"/>
    </source>
</evidence>
<organism evidence="2 3">
    <name type="scientific">Halobaculum saliterrae</name>
    <dbReference type="NCBI Taxonomy" id="2073113"/>
    <lineage>
        <taxon>Archaea</taxon>
        <taxon>Methanobacteriati</taxon>
        <taxon>Methanobacteriota</taxon>
        <taxon>Stenosarchaea group</taxon>
        <taxon>Halobacteria</taxon>
        <taxon>Halobacteriales</taxon>
        <taxon>Haloferacaceae</taxon>
        <taxon>Halobaculum</taxon>
    </lineage>
</organism>
<accession>A0A6B0SV98</accession>
<dbReference type="AlphaFoldDB" id="A0A6B0SV98"/>
<reference evidence="2 3" key="1">
    <citation type="submission" date="2019-12" db="EMBL/GenBank/DDBJ databases">
        <title>Isolation and characterization of three novel carbon monoxide-oxidizing members of Halobacteria from salione crusts and soils.</title>
        <authorList>
            <person name="Myers M.R."/>
            <person name="King G.M."/>
        </authorList>
    </citation>
    <scope>NUCLEOTIDE SEQUENCE [LARGE SCALE GENOMIC DNA]</scope>
    <source>
        <strain evidence="2 3">WSA2</strain>
    </source>
</reference>
<evidence type="ECO:0000256" key="1">
    <source>
        <dbReference type="SAM" id="MobiDB-lite"/>
    </source>
</evidence>
<sequence length="166" mass="17670">MESPDREDAPIEARERSPLSDAEKHDITRTVDRAVAYGADGIEVDEWAVLPACSVAFVVSADRIDIRLRYDAHELPGPVVVPGAGEDAPSLVDDGGTPTAFVSLSAAHDALYEDLTDAAGHAVDPYAVAVPDTPVARSVSEGTVTFVATLKLFTGDESADRRTHEW</sequence>
<proteinExistence type="predicted"/>
<dbReference type="OrthoDB" id="377787at2157"/>